<dbReference type="SUPFAM" id="SSF88723">
    <property type="entry name" value="PIN domain-like"/>
    <property type="match status" value="1"/>
</dbReference>
<name>A0A133UEF0_9EURY</name>
<evidence type="ECO:0000313" key="2">
    <source>
        <dbReference type="Proteomes" id="UP000070373"/>
    </source>
</evidence>
<evidence type="ECO:0008006" key="3">
    <source>
        <dbReference type="Google" id="ProtNLM"/>
    </source>
</evidence>
<dbReference type="InterPro" id="IPR029060">
    <property type="entry name" value="PIN-like_dom_sf"/>
</dbReference>
<keyword evidence="2" id="KW-1185">Reference proteome</keyword>
<dbReference type="AlphaFoldDB" id="A0A133UEF0"/>
<organism evidence="1 2">
    <name type="scientific">candidate division MSBL1 archaeon SCGC-AAA259E17</name>
    <dbReference type="NCBI Taxonomy" id="1698263"/>
    <lineage>
        <taxon>Archaea</taxon>
        <taxon>Methanobacteriati</taxon>
        <taxon>Methanobacteriota</taxon>
        <taxon>candidate division MSBL1</taxon>
    </lineage>
</organism>
<reference evidence="1 2" key="1">
    <citation type="journal article" date="2016" name="Sci. Rep.">
        <title>Metabolic traits of an uncultured archaeal lineage -MSBL1- from brine pools of the Red Sea.</title>
        <authorList>
            <person name="Mwirichia R."/>
            <person name="Alam I."/>
            <person name="Rashid M."/>
            <person name="Vinu M."/>
            <person name="Ba-Alawi W."/>
            <person name="Anthony Kamau A."/>
            <person name="Kamanda Ngugi D."/>
            <person name="Goker M."/>
            <person name="Klenk H.P."/>
            <person name="Bajic V."/>
            <person name="Stingl U."/>
        </authorList>
    </citation>
    <scope>NUCLEOTIDE SEQUENCE [LARGE SCALE GENOMIC DNA]</scope>
    <source>
        <strain evidence="1">SCGC-AAA259E17</strain>
    </source>
</reference>
<evidence type="ECO:0000313" key="1">
    <source>
        <dbReference type="EMBL" id="KXA92559.1"/>
    </source>
</evidence>
<accession>A0A133UEF0</accession>
<gene>
    <name evidence="1" type="ORF">AKJ64_02855</name>
</gene>
<dbReference type="EMBL" id="LHXN01000044">
    <property type="protein sequence ID" value="KXA92559.1"/>
    <property type="molecule type" value="Genomic_DNA"/>
</dbReference>
<proteinExistence type="predicted"/>
<dbReference type="Proteomes" id="UP000070373">
    <property type="component" value="Unassembled WGS sequence"/>
</dbReference>
<comment type="caution">
    <text evidence="1">The sequence shown here is derived from an EMBL/GenBank/DDBJ whole genome shotgun (WGS) entry which is preliminary data.</text>
</comment>
<protein>
    <recommendedName>
        <fullName evidence="3">PIN domain-containing protein</fullName>
    </recommendedName>
</protein>
<sequence>MEHEFENYSSIYEIIYNHQFSSQDALIIFTALQENITYFLSNDADIVNQINQNGLMHAYSLRDEVQREDFESNVLMNLEVDEE</sequence>